<sequence>MNNLGNPPNNQSTMNMGNMGPGYQPNSTSPPPLESGITPTGQRVSTPPSAGIHKTKRQYPKQITEAYTDAQDPYQLCTPAATPGTGNLPQQPIQQIPQSQFFTPGGDQQPIYNSPNIAGVTNQFSNLGFDGLAAQVNLIILIIHNLRIKNIY</sequence>
<keyword evidence="3" id="KW-1185">Reference proteome</keyword>
<reference evidence="2 3" key="1">
    <citation type="submission" date="2018-08" db="EMBL/GenBank/DDBJ databases">
        <title>Genome and evolution of the arbuscular mycorrhizal fungus Diversispora epigaea (formerly Glomus versiforme) and its bacterial endosymbionts.</title>
        <authorList>
            <person name="Sun X."/>
            <person name="Fei Z."/>
            <person name="Harrison M."/>
        </authorList>
    </citation>
    <scope>NUCLEOTIDE SEQUENCE [LARGE SCALE GENOMIC DNA]</scope>
    <source>
        <strain evidence="2 3">IT104</strain>
    </source>
</reference>
<feature type="compositionally biased region" description="Polar residues" evidence="1">
    <location>
        <begin position="1"/>
        <end position="16"/>
    </location>
</feature>
<comment type="caution">
    <text evidence="2">The sequence shown here is derived from an EMBL/GenBank/DDBJ whole genome shotgun (WGS) entry which is preliminary data.</text>
</comment>
<proteinExistence type="predicted"/>
<protein>
    <submittedName>
        <fullName evidence="2">Uncharacterized protein</fullName>
    </submittedName>
</protein>
<feature type="region of interest" description="Disordered" evidence="1">
    <location>
        <begin position="1"/>
        <end position="59"/>
    </location>
</feature>
<dbReference type="EMBL" id="PQFF01000454">
    <property type="protein sequence ID" value="RHZ49169.1"/>
    <property type="molecule type" value="Genomic_DNA"/>
</dbReference>
<dbReference type="Proteomes" id="UP000266861">
    <property type="component" value="Unassembled WGS sequence"/>
</dbReference>
<evidence type="ECO:0000313" key="3">
    <source>
        <dbReference type="Proteomes" id="UP000266861"/>
    </source>
</evidence>
<name>A0A397GGA6_9GLOM</name>
<accession>A0A397GGA6</accession>
<evidence type="ECO:0000256" key="1">
    <source>
        <dbReference type="SAM" id="MobiDB-lite"/>
    </source>
</evidence>
<evidence type="ECO:0000313" key="2">
    <source>
        <dbReference type="EMBL" id="RHZ49169.1"/>
    </source>
</evidence>
<organism evidence="2 3">
    <name type="scientific">Diversispora epigaea</name>
    <dbReference type="NCBI Taxonomy" id="1348612"/>
    <lineage>
        <taxon>Eukaryota</taxon>
        <taxon>Fungi</taxon>
        <taxon>Fungi incertae sedis</taxon>
        <taxon>Mucoromycota</taxon>
        <taxon>Glomeromycotina</taxon>
        <taxon>Glomeromycetes</taxon>
        <taxon>Diversisporales</taxon>
        <taxon>Diversisporaceae</taxon>
        <taxon>Diversispora</taxon>
    </lineage>
</organism>
<gene>
    <name evidence="2" type="ORF">Glove_529g34</name>
</gene>
<dbReference type="AlphaFoldDB" id="A0A397GGA6"/>
<feature type="compositionally biased region" description="Polar residues" evidence="1">
    <location>
        <begin position="37"/>
        <end position="48"/>
    </location>
</feature>